<evidence type="ECO:0000256" key="1">
    <source>
        <dbReference type="ARBA" id="ARBA00022676"/>
    </source>
</evidence>
<proteinExistence type="predicted"/>
<reference evidence="3 4" key="1">
    <citation type="submission" date="2024-03" db="EMBL/GenBank/DDBJ databases">
        <title>Human intestinal bacterial collection.</title>
        <authorList>
            <person name="Pauvert C."/>
            <person name="Hitch T.C.A."/>
            <person name="Clavel T."/>
        </authorList>
    </citation>
    <scope>NUCLEOTIDE SEQUENCE [LARGE SCALE GENOMIC DNA]</scope>
    <source>
        <strain evidence="3 4">CLA-AA-H185</strain>
    </source>
</reference>
<keyword evidence="2" id="KW-0808">Transferase</keyword>
<dbReference type="Pfam" id="PF03808">
    <property type="entry name" value="Glyco_tran_WecG"/>
    <property type="match status" value="1"/>
</dbReference>
<accession>A0ABV1HFW7</accession>
<dbReference type="Proteomes" id="UP001454489">
    <property type="component" value="Unassembled WGS sequence"/>
</dbReference>
<keyword evidence="1" id="KW-0328">Glycosyltransferase</keyword>
<keyword evidence="4" id="KW-1185">Reference proteome</keyword>
<dbReference type="InterPro" id="IPR004629">
    <property type="entry name" value="WecG_TagA_CpsF"/>
</dbReference>
<evidence type="ECO:0000313" key="4">
    <source>
        <dbReference type="Proteomes" id="UP001454489"/>
    </source>
</evidence>
<dbReference type="EMBL" id="JBBMEX010000010">
    <property type="protein sequence ID" value="MEQ2558242.1"/>
    <property type="molecule type" value="Genomic_DNA"/>
</dbReference>
<name>A0ABV1HFW7_9FIRM</name>
<sequence>MKKKIQILGMKLDNYSVRESILLAESYLNGTSLNAIEDISMKMLMESENNEILGQALQELDMTIIGEKEILTAAEVETPQRLKETVEHEFFHEFMKRIARNHKIVYILGEKSEQIKALVGFLKEYYPRVTVSGVFALEDCPGDYESIINEVNGEAADVVISVIPSPQQEEFLMNYKSKMSAKVWYGIGEVTGLYSDTFLKKIFRKIFHKHVLLKRIEQYENEDEERK</sequence>
<evidence type="ECO:0000256" key="2">
    <source>
        <dbReference type="ARBA" id="ARBA00022679"/>
    </source>
</evidence>
<dbReference type="RefSeq" id="WP_353531097.1">
    <property type="nucleotide sequence ID" value="NZ_JBBMEX010000010.1"/>
</dbReference>
<organism evidence="3 4">
    <name type="scientific">Maccoyibacter intestinihominis</name>
    <dbReference type="NCBI Taxonomy" id="3133499"/>
    <lineage>
        <taxon>Bacteria</taxon>
        <taxon>Bacillati</taxon>
        <taxon>Bacillota</taxon>
        <taxon>Clostridia</taxon>
        <taxon>Lachnospirales</taxon>
        <taxon>Lachnospiraceae</taxon>
        <taxon>Maccoyibacter</taxon>
    </lineage>
</organism>
<evidence type="ECO:0000313" key="3">
    <source>
        <dbReference type="EMBL" id="MEQ2558242.1"/>
    </source>
</evidence>
<protein>
    <submittedName>
        <fullName evidence="3">WecB/TagA/CpsF family glycosyltransferase</fullName>
    </submittedName>
</protein>
<comment type="caution">
    <text evidence="3">The sequence shown here is derived from an EMBL/GenBank/DDBJ whole genome shotgun (WGS) entry which is preliminary data.</text>
</comment>
<gene>
    <name evidence="3" type="ORF">WMO43_10230</name>
</gene>
<dbReference type="PANTHER" id="PTHR34136">
    <property type="match status" value="1"/>
</dbReference>
<dbReference type="PANTHER" id="PTHR34136:SF1">
    <property type="entry name" value="UDP-N-ACETYL-D-MANNOSAMINURONIC ACID TRANSFERASE"/>
    <property type="match status" value="1"/>
</dbReference>